<evidence type="ECO:0000259" key="9">
    <source>
        <dbReference type="PROSITE" id="PS50102"/>
    </source>
</evidence>
<dbReference type="GO" id="GO:0000398">
    <property type="term" value="P:mRNA splicing, via spliceosome"/>
    <property type="evidence" value="ECO:0007669"/>
    <property type="project" value="TreeGrafter"/>
</dbReference>
<dbReference type="PROSITE" id="PS50199">
    <property type="entry name" value="ZF_RANBP2_2"/>
    <property type="match status" value="1"/>
</dbReference>
<dbReference type="GeneID" id="20327951"/>
<dbReference type="PROSITE" id="PS50102">
    <property type="entry name" value="RRM"/>
    <property type="match status" value="2"/>
</dbReference>
<dbReference type="SUPFAM" id="SSF90209">
    <property type="entry name" value="Ran binding protein zinc finger-like"/>
    <property type="match status" value="1"/>
</dbReference>
<dbReference type="Gene3D" id="3.30.70.330">
    <property type="match status" value="3"/>
</dbReference>
<dbReference type="SMART" id="SM00547">
    <property type="entry name" value="ZnF_RBZ"/>
    <property type="match status" value="1"/>
</dbReference>
<dbReference type="OrthoDB" id="29221at2759"/>
<dbReference type="SMART" id="SM00360">
    <property type="entry name" value="RRM"/>
    <property type="match status" value="2"/>
</dbReference>
<dbReference type="InterPro" id="IPR000504">
    <property type="entry name" value="RRM_dom"/>
</dbReference>
<feature type="compositionally biased region" description="Basic and acidic residues" evidence="8">
    <location>
        <begin position="13"/>
        <end position="26"/>
    </location>
</feature>
<organism evidence="12 13">
    <name type="scientific">Opisthorchis viverrini</name>
    <name type="common">Southeast Asian liver fluke</name>
    <dbReference type="NCBI Taxonomy" id="6198"/>
    <lineage>
        <taxon>Eukaryota</taxon>
        <taxon>Metazoa</taxon>
        <taxon>Spiralia</taxon>
        <taxon>Lophotrochozoa</taxon>
        <taxon>Platyhelminthes</taxon>
        <taxon>Trematoda</taxon>
        <taxon>Digenea</taxon>
        <taxon>Opisthorchiida</taxon>
        <taxon>Opisthorchiata</taxon>
        <taxon>Opisthorchiidae</taxon>
        <taxon>Opisthorchis</taxon>
    </lineage>
</organism>
<dbReference type="InterPro" id="IPR041591">
    <property type="entry name" value="OCRE"/>
</dbReference>
<dbReference type="RefSeq" id="XP_009168769.1">
    <property type="nucleotide sequence ID" value="XM_009170505.1"/>
</dbReference>
<evidence type="ECO:0000313" key="13">
    <source>
        <dbReference type="Proteomes" id="UP000054324"/>
    </source>
</evidence>
<evidence type="ECO:0000256" key="2">
    <source>
        <dbReference type="ARBA" id="ARBA00022723"/>
    </source>
</evidence>
<keyword evidence="4" id="KW-0862">Zinc</keyword>
<keyword evidence="2" id="KW-0479">Metal-binding</keyword>
<feature type="domain" description="RRM" evidence="9">
    <location>
        <begin position="166"/>
        <end position="246"/>
    </location>
</feature>
<dbReference type="EMBL" id="KL596721">
    <property type="protein sequence ID" value="KER27525.1"/>
    <property type="molecule type" value="Genomic_DNA"/>
</dbReference>
<protein>
    <submittedName>
        <fullName evidence="12">Uncharacterized protein</fullName>
    </submittedName>
</protein>
<accession>A0A074ZVX8</accession>
<dbReference type="InterPro" id="IPR019438">
    <property type="entry name" value="Q_salvage"/>
</dbReference>
<dbReference type="InterPro" id="IPR036397">
    <property type="entry name" value="RNaseH_sf"/>
</dbReference>
<dbReference type="PROSITE" id="PS50994">
    <property type="entry name" value="INTEGRASE"/>
    <property type="match status" value="1"/>
</dbReference>
<keyword evidence="5" id="KW-0539">Nucleus</keyword>
<feature type="non-terminal residue" evidence="12">
    <location>
        <position position="1448"/>
    </location>
</feature>
<sequence length="1448" mass="162238">MASYDAYYAGQRRRQDEHVYHADDRHSRSRSPPPRGLDSPSPTLMLRNLSNSTVERDVGTFPLLFSKVHRALENERARYTEVRLVRDKKNGRLNAFVDFCSINDARQFMKDCRVGLVNDAQSFQGEIEIRKSVIRMTYSNPKERRDDDRVGSFRTPFTVKCDEPSPTIMLRGIPPSMDSRDIRDALDDNRINYVDVRVIRDKNTGVTKGFGFVDFATIHDAKRWMEFQKGILRVRRHELRLTYSAPRQAEELPYGSGPPVPPLMGRPGPLSEVSTGDWICSRCSSHNFRRREQCYKCQLPRSQVQSLTNSVDGVDLVGTTPCNTLVLRCLDALTTEEDICKVFEDTADVKVRQCHVMRDEVTHTSRCFAFAELPTVADAYKVMDIVSKEYKLFEIGGKAVTVSYAKNTFNTIMATLKTEGSYNAQLNSSRNLALDLAHAAMAAQNSNITPDAIAMNAVAASALLSQGPTSGPAVAHAAIQQKQTEQHLISAIAKSMRAAQDHSQSNSYGTSVARIVAAGQTLPPPSLPFHAATAAMTVFPYPDTTKYIYDESTRFYYDPVTGLLYEPNSKYFYDRVSQRYYYWDQTRSTYFPVPQPGSTETASKPETEGTNSDQNAATKNNTEGNSEGGERVRLSKGKSAQQIAKEMEKWAKRMNAQKKNPIAVAPRNETSSAETSRTADTGYALFEAAVSAPPTSETRPGSERNSSLVAQYGGAEDSDDSGPNDLLINRQKELSDADLEAEGKVADEEAKLLDWAKLACLLCSRGFKDAATLQKHRAFSALHIENLNKLRAKHGLQPLPTQKTESPAGAAGANSGNLSISSLIQIGADAANDHAKSVAARQGAPQYRDRARERREKYGMPSPPRRKYDRSPTHTVPLPTAEPVPMLGVAPAFAPPQPTGIVETPFPGNHSNVIKRIYFLPQRSSGFYDNLQYLGYLAEHTHLQINLVFTEDSTESLVYDILQLNVLHTGRLIQLARYSRYCDIRNALLIRLHIQLPGNITNERSSWVPALSAEFIVQRATHVHINSFGIEKLAKEIRLSTKASKVPDCLPSHPYLVSFLKRAQLLVGELWLCFNGQGVGAFDDIDKITAFADYRVPQVLFYYGAVSYSDKLLDVIRTGELIPNGSQLEVEIRGATIHAVQAQMDTEIEQFCHKCEPCQMAAKTPPKWPDQPWPKSKKHWERIHLDYAGPINGQSYLILVDSFIKWPDVFLLGNTTAQSTVDELARVFQYFGNPELIVTDNGTQFTSTHFRQFCKENGIEQKFSPPYHPQSNGQAERFVDTFKRALLKNARLDGKSGLLRTMLGPRGRTPEMRQIRQTDGPRKFRIADVVYARNFQGPEKWSSGTVLGKKGNVVYEVDVGQDVSTSYDQTTCKLNTGKKQKVSSGTSCLDDEHVRRLELSQNMTVPHSLQLRPNRKRKRPNWLQVNPKKKKSYDQIQAVRKRFQIERG</sequence>
<dbReference type="CTD" id="20327951"/>
<comment type="subcellular location">
    <subcellularLocation>
        <location evidence="1">Nucleus</location>
    </subcellularLocation>
</comment>
<dbReference type="InterPro" id="IPR001876">
    <property type="entry name" value="Znf_RanBP2"/>
</dbReference>
<dbReference type="Pfam" id="PF00665">
    <property type="entry name" value="rve"/>
    <property type="match status" value="1"/>
</dbReference>
<evidence type="ECO:0000256" key="7">
    <source>
        <dbReference type="PROSITE-ProRule" id="PRU00322"/>
    </source>
</evidence>
<feature type="domain" description="RRM" evidence="9">
    <location>
        <begin position="323"/>
        <end position="407"/>
    </location>
</feature>
<dbReference type="CDD" id="cd12313">
    <property type="entry name" value="RRM1_RRM2_RBM5_like"/>
    <property type="match status" value="1"/>
</dbReference>
<keyword evidence="13" id="KW-1185">Reference proteome</keyword>
<evidence type="ECO:0000259" key="10">
    <source>
        <dbReference type="PROSITE" id="PS50199"/>
    </source>
</evidence>
<dbReference type="GO" id="GO:0003723">
    <property type="term" value="F:RNA binding"/>
    <property type="evidence" value="ECO:0007669"/>
    <property type="project" value="UniProtKB-UniRule"/>
</dbReference>
<dbReference type="PANTHER" id="PTHR13948:SF3">
    <property type="entry name" value="FI21118P1"/>
    <property type="match status" value="1"/>
</dbReference>
<gene>
    <name evidence="12" type="ORF">T265_13784</name>
</gene>
<dbReference type="GO" id="GO:0008270">
    <property type="term" value="F:zinc ion binding"/>
    <property type="evidence" value="ECO:0007669"/>
    <property type="project" value="UniProtKB-KW"/>
</dbReference>
<dbReference type="SUPFAM" id="SSF54928">
    <property type="entry name" value="RNA-binding domain, RBD"/>
    <property type="match status" value="3"/>
</dbReference>
<dbReference type="Gene3D" id="4.10.1060.10">
    <property type="entry name" value="Zinc finger, RanBP2-type"/>
    <property type="match status" value="1"/>
</dbReference>
<dbReference type="GO" id="GO:0015074">
    <property type="term" value="P:DNA integration"/>
    <property type="evidence" value="ECO:0007669"/>
    <property type="project" value="InterPro"/>
</dbReference>
<feature type="compositionally biased region" description="Basic and acidic residues" evidence="8">
    <location>
        <begin position="847"/>
        <end position="858"/>
    </location>
</feature>
<dbReference type="InterPro" id="IPR036443">
    <property type="entry name" value="Znf_RanBP2_sf"/>
</dbReference>
<reference evidence="12 13" key="1">
    <citation type="submission" date="2013-11" db="EMBL/GenBank/DDBJ databases">
        <title>Opisthorchis viverrini - life in the bile duct.</title>
        <authorList>
            <person name="Young N.D."/>
            <person name="Nagarajan N."/>
            <person name="Lin S.J."/>
            <person name="Korhonen P.K."/>
            <person name="Jex A.R."/>
            <person name="Hall R.S."/>
            <person name="Safavi-Hemami H."/>
            <person name="Kaewkong W."/>
            <person name="Bertrand D."/>
            <person name="Gao S."/>
            <person name="Seet Q."/>
            <person name="Wongkham S."/>
            <person name="Teh B.T."/>
            <person name="Wongkham C."/>
            <person name="Intapan P.M."/>
            <person name="Maleewong W."/>
            <person name="Yang X."/>
            <person name="Hu M."/>
            <person name="Wang Z."/>
            <person name="Hofmann A."/>
            <person name="Sternberg P.W."/>
            <person name="Tan P."/>
            <person name="Wang J."/>
            <person name="Gasser R.B."/>
        </authorList>
    </citation>
    <scope>NUCLEOTIDE SEQUENCE [LARGE SCALE GENOMIC DNA]</scope>
</reference>
<evidence type="ECO:0000256" key="6">
    <source>
        <dbReference type="PROSITE-ProRule" id="PRU00176"/>
    </source>
</evidence>
<dbReference type="PANTHER" id="PTHR13948">
    <property type="entry name" value="RNA-BINDING PROTEIN"/>
    <property type="match status" value="1"/>
</dbReference>
<feature type="domain" description="Integrase catalytic" evidence="11">
    <location>
        <begin position="1168"/>
        <end position="1288"/>
    </location>
</feature>
<feature type="compositionally biased region" description="Polar residues" evidence="8">
    <location>
        <begin position="596"/>
        <end position="625"/>
    </location>
</feature>
<dbReference type="GO" id="GO:0005634">
    <property type="term" value="C:nucleus"/>
    <property type="evidence" value="ECO:0007669"/>
    <property type="project" value="UniProtKB-SubCell"/>
</dbReference>
<dbReference type="STRING" id="6198.A0A074ZVX8"/>
<dbReference type="Gene3D" id="3.30.420.10">
    <property type="entry name" value="Ribonuclease H-like superfamily/Ribonuclease H"/>
    <property type="match status" value="1"/>
</dbReference>
<keyword evidence="3 7" id="KW-0863">Zinc-finger</keyword>
<feature type="compositionally biased region" description="Polar residues" evidence="8">
    <location>
        <begin position="668"/>
        <end position="678"/>
    </location>
</feature>
<keyword evidence="6" id="KW-0694">RNA-binding</keyword>
<dbReference type="InterPro" id="IPR035979">
    <property type="entry name" value="RBD_domain_sf"/>
</dbReference>
<dbReference type="InterPro" id="IPR012677">
    <property type="entry name" value="Nucleotide-bd_a/b_plait_sf"/>
</dbReference>
<dbReference type="PROSITE" id="PS01358">
    <property type="entry name" value="ZF_RANBP2_1"/>
    <property type="match status" value="1"/>
</dbReference>
<dbReference type="SUPFAM" id="SSF53098">
    <property type="entry name" value="Ribonuclease H-like"/>
    <property type="match status" value="1"/>
</dbReference>
<dbReference type="KEGG" id="ovi:T265_13784"/>
<proteinExistence type="predicted"/>
<feature type="domain" description="RanBP2-type" evidence="10">
    <location>
        <begin position="274"/>
        <end position="303"/>
    </location>
</feature>
<evidence type="ECO:0000259" key="11">
    <source>
        <dbReference type="PROSITE" id="PS50994"/>
    </source>
</evidence>
<evidence type="ECO:0000313" key="12">
    <source>
        <dbReference type="EMBL" id="KER27525.1"/>
    </source>
</evidence>
<feature type="region of interest" description="Disordered" evidence="8">
    <location>
        <begin position="1"/>
        <end position="42"/>
    </location>
</feature>
<dbReference type="Proteomes" id="UP000054324">
    <property type="component" value="Unassembled WGS sequence"/>
</dbReference>
<name>A0A074ZVX8_OPIVI</name>
<dbReference type="InterPro" id="IPR001584">
    <property type="entry name" value="Integrase_cat-core"/>
</dbReference>
<feature type="region of interest" description="Disordered" evidence="8">
    <location>
        <begin position="656"/>
        <end position="678"/>
    </location>
</feature>
<evidence type="ECO:0000256" key="5">
    <source>
        <dbReference type="ARBA" id="ARBA00023242"/>
    </source>
</evidence>
<dbReference type="Pfam" id="PF10343">
    <property type="entry name" value="Q_salvage"/>
    <property type="match status" value="1"/>
</dbReference>
<dbReference type="Pfam" id="PF17780">
    <property type="entry name" value="OCRE"/>
    <property type="match status" value="1"/>
</dbReference>
<evidence type="ECO:0000256" key="4">
    <source>
        <dbReference type="ARBA" id="ARBA00022833"/>
    </source>
</evidence>
<dbReference type="CDD" id="cd16162">
    <property type="entry name" value="OCRE_RBM5_like"/>
    <property type="match status" value="1"/>
</dbReference>
<dbReference type="InterPro" id="IPR012337">
    <property type="entry name" value="RNaseH-like_sf"/>
</dbReference>
<evidence type="ECO:0000256" key="1">
    <source>
        <dbReference type="ARBA" id="ARBA00004123"/>
    </source>
</evidence>
<dbReference type="Pfam" id="PF00076">
    <property type="entry name" value="RRM_1"/>
    <property type="match status" value="1"/>
</dbReference>
<evidence type="ECO:0000256" key="8">
    <source>
        <dbReference type="SAM" id="MobiDB-lite"/>
    </source>
</evidence>
<evidence type="ECO:0000256" key="3">
    <source>
        <dbReference type="ARBA" id="ARBA00022771"/>
    </source>
</evidence>
<feature type="region of interest" description="Disordered" evidence="8">
    <location>
        <begin position="592"/>
        <end position="644"/>
    </location>
</feature>
<feature type="region of interest" description="Disordered" evidence="8">
    <location>
        <begin position="835"/>
        <end position="874"/>
    </location>
</feature>